<reference evidence="5" key="2">
    <citation type="journal article" date="2011" name="Proc. Natl. Acad. Sci. U.S.A.">
        <title>Obligate biotrophy features unraveled by the genomic analysis of rust fungi.</title>
        <authorList>
            <person name="Duplessis S."/>
            <person name="Cuomo C.A."/>
            <person name="Lin Y.-C."/>
            <person name="Aerts A."/>
            <person name="Tisserant E."/>
            <person name="Veneault-Fourrey C."/>
            <person name="Joly D.L."/>
            <person name="Hacquard S."/>
            <person name="Amselem J."/>
            <person name="Cantarel B.L."/>
            <person name="Chiu R."/>
            <person name="Coutinho P.M."/>
            <person name="Feau N."/>
            <person name="Field M."/>
            <person name="Frey P."/>
            <person name="Gelhaye E."/>
            <person name="Goldberg J."/>
            <person name="Grabherr M.G."/>
            <person name="Kodira C.D."/>
            <person name="Kohler A."/>
            <person name="Kuees U."/>
            <person name="Lindquist E.A."/>
            <person name="Lucas S.M."/>
            <person name="Mago R."/>
            <person name="Mauceli E."/>
            <person name="Morin E."/>
            <person name="Murat C."/>
            <person name="Pangilinan J.L."/>
            <person name="Park R."/>
            <person name="Pearson M."/>
            <person name="Quesneville H."/>
            <person name="Rouhier N."/>
            <person name="Sakthikumar S."/>
            <person name="Salamov A.A."/>
            <person name="Schmutz J."/>
            <person name="Selles B."/>
            <person name="Shapiro H."/>
            <person name="Tanguay P."/>
            <person name="Tuskan G.A."/>
            <person name="Henrissat B."/>
            <person name="Van de Peer Y."/>
            <person name="Rouze P."/>
            <person name="Ellis J.G."/>
            <person name="Dodds P.N."/>
            <person name="Schein J.E."/>
            <person name="Zhong S."/>
            <person name="Hamelin R.C."/>
            <person name="Grigoriev I.V."/>
            <person name="Szabo L.J."/>
            <person name="Martin F."/>
        </authorList>
    </citation>
    <scope>NUCLEOTIDE SEQUENCE [LARGE SCALE GENOMIC DNA]</scope>
    <source>
        <strain evidence="5">CRL 75-36-700-3 / race SCCL</strain>
    </source>
</reference>
<dbReference type="AlphaFoldDB" id="E3KCI1"/>
<gene>
    <name evidence="4" type="ORF">PGTG_08178</name>
</gene>
<dbReference type="OMA" id="RYRDSHA"/>
<dbReference type="PANTHER" id="PTHR34409:SF1">
    <property type="entry name" value="MYB-LIKE DOMAIN-CONTAINING PROTEIN"/>
    <property type="match status" value="1"/>
</dbReference>
<feature type="domain" description="DUF6818" evidence="3">
    <location>
        <begin position="63"/>
        <end position="132"/>
    </location>
</feature>
<feature type="compositionally biased region" description="Polar residues" evidence="2">
    <location>
        <begin position="189"/>
        <end position="205"/>
    </location>
</feature>
<dbReference type="GeneID" id="10534129"/>
<evidence type="ECO:0000259" key="3">
    <source>
        <dbReference type="Pfam" id="PF20681"/>
    </source>
</evidence>
<dbReference type="Pfam" id="PF20681">
    <property type="entry name" value="DUF6818"/>
    <property type="match status" value="1"/>
</dbReference>
<name>E3KCI1_PUCGT</name>
<evidence type="ECO:0000256" key="2">
    <source>
        <dbReference type="SAM" id="MobiDB-lite"/>
    </source>
</evidence>
<sequence>MVSNPQIQASQGNQNPPHPNQTPHVDTQTQTNKSGSRGRPPGSLGYNIAECMLLVEAVETVLPLGNQDWRSVADQYNAKVLLLNRPEREADNLKQKFKGLAQSQKPTGNATCPEHIRKAKRVDALINEKANECALGSLSSGDERNGVGADVRSSDDDDVDINDSPGTGELESGQQEGVGTLLSGWSQTQSANQDLGDSPNPSQTHSMRRQTAYHSPLVDRAHSQASSARPSPMTSVNRRSRGRPGDQLESRLNSFLDMDARKEQDREQSLASFYSAQLMEANATIRDLRSELARVRGGIQSDVVRLQEEKHRLELENTSLKSKIEVLQLRAEMQPNAAWGQMRFNPGFAMQSLPVFGTHYQQQPPMAFNPQLANTSGLTQQPPSGLNQTQHPDPTGMNQPQPTSFNHQTATQTSLNHQEPSILPQNHVGFHPQQQPQGQPHLGGISDGLEADPNFPHA</sequence>
<protein>
    <recommendedName>
        <fullName evidence="3">DUF6818 domain-containing protein</fullName>
    </recommendedName>
</protein>
<dbReference type="KEGG" id="pgr:PGTG_08178"/>
<evidence type="ECO:0000256" key="1">
    <source>
        <dbReference type="SAM" id="Coils"/>
    </source>
</evidence>
<proteinExistence type="predicted"/>
<dbReference type="RefSeq" id="XP_003326348.1">
    <property type="nucleotide sequence ID" value="XM_003326300.1"/>
</dbReference>
<feature type="coiled-coil region" evidence="1">
    <location>
        <begin position="271"/>
        <end position="330"/>
    </location>
</feature>
<evidence type="ECO:0000313" key="5">
    <source>
        <dbReference type="Proteomes" id="UP000008783"/>
    </source>
</evidence>
<keyword evidence="5" id="KW-1185">Reference proteome</keyword>
<dbReference type="PANTHER" id="PTHR34409">
    <property type="entry name" value="SET DOMAIN-CONTAINING PROTEIN"/>
    <property type="match status" value="1"/>
</dbReference>
<keyword evidence="1" id="KW-0175">Coiled coil</keyword>
<organism evidence="4 5">
    <name type="scientific">Puccinia graminis f. sp. tritici (strain CRL 75-36-700-3 / race SCCL)</name>
    <name type="common">Black stem rust fungus</name>
    <dbReference type="NCBI Taxonomy" id="418459"/>
    <lineage>
        <taxon>Eukaryota</taxon>
        <taxon>Fungi</taxon>
        <taxon>Dikarya</taxon>
        <taxon>Basidiomycota</taxon>
        <taxon>Pucciniomycotina</taxon>
        <taxon>Pucciniomycetes</taxon>
        <taxon>Pucciniales</taxon>
        <taxon>Pucciniaceae</taxon>
        <taxon>Puccinia</taxon>
    </lineage>
</organism>
<dbReference type="EMBL" id="DS178280">
    <property type="protein sequence ID" value="EFP81929.1"/>
    <property type="molecule type" value="Genomic_DNA"/>
</dbReference>
<feature type="region of interest" description="Disordered" evidence="2">
    <location>
        <begin position="364"/>
        <end position="458"/>
    </location>
</feature>
<dbReference type="VEuPathDB" id="FungiDB:PGTG_08178"/>
<feature type="compositionally biased region" description="Polar residues" evidence="2">
    <location>
        <begin position="1"/>
        <end position="10"/>
    </location>
</feature>
<feature type="compositionally biased region" description="Low complexity" evidence="2">
    <location>
        <begin position="431"/>
        <end position="444"/>
    </location>
</feature>
<accession>E3KCI1</accession>
<dbReference type="InParanoid" id="E3KCI1"/>
<feature type="region of interest" description="Disordered" evidence="2">
    <location>
        <begin position="189"/>
        <end position="249"/>
    </location>
</feature>
<feature type="region of interest" description="Disordered" evidence="2">
    <location>
        <begin position="136"/>
        <end position="175"/>
    </location>
</feature>
<feature type="compositionally biased region" description="Polar residues" evidence="2">
    <location>
        <begin position="371"/>
        <end position="419"/>
    </location>
</feature>
<dbReference type="Proteomes" id="UP000008783">
    <property type="component" value="Unassembled WGS sequence"/>
</dbReference>
<dbReference type="InterPro" id="IPR049203">
    <property type="entry name" value="DUF6818"/>
</dbReference>
<feature type="compositionally biased region" description="Polar residues" evidence="2">
    <location>
        <begin position="22"/>
        <end position="33"/>
    </location>
</feature>
<dbReference type="HOGENOM" id="CLU_712024_0_0_1"/>
<reference key="1">
    <citation type="submission" date="2007-01" db="EMBL/GenBank/DDBJ databases">
        <title>The Genome Sequence of Puccinia graminis f. sp. tritici Strain CRL 75-36-700-3.</title>
        <authorList>
            <consortium name="The Broad Institute Genome Sequencing Platform"/>
            <person name="Birren B."/>
            <person name="Lander E."/>
            <person name="Galagan J."/>
            <person name="Nusbaum C."/>
            <person name="Devon K."/>
            <person name="Cuomo C."/>
            <person name="Jaffe D."/>
            <person name="Butler J."/>
            <person name="Alvarez P."/>
            <person name="Gnerre S."/>
            <person name="Grabherr M."/>
            <person name="Mauceli E."/>
            <person name="Brockman W."/>
            <person name="Young S."/>
            <person name="LaButti K."/>
            <person name="Sykes S."/>
            <person name="DeCaprio D."/>
            <person name="Crawford M."/>
            <person name="Koehrsen M."/>
            <person name="Engels R."/>
            <person name="Montgomery P."/>
            <person name="Pearson M."/>
            <person name="Howarth C."/>
            <person name="Larson L."/>
            <person name="White J."/>
            <person name="Zeng Q."/>
            <person name="Kodira C."/>
            <person name="Yandava C."/>
            <person name="Alvarado L."/>
            <person name="O'Leary S."/>
            <person name="Szabo L."/>
            <person name="Dean R."/>
            <person name="Schein J."/>
        </authorList>
    </citation>
    <scope>NUCLEOTIDE SEQUENCE</scope>
    <source>
        <strain>CRL 75-36-700-3</strain>
    </source>
</reference>
<dbReference type="OrthoDB" id="99432at2759"/>
<evidence type="ECO:0000313" key="4">
    <source>
        <dbReference type="EMBL" id="EFP81929.1"/>
    </source>
</evidence>
<feature type="compositionally biased region" description="Polar residues" evidence="2">
    <location>
        <begin position="223"/>
        <end position="237"/>
    </location>
</feature>
<feature type="region of interest" description="Disordered" evidence="2">
    <location>
        <begin position="1"/>
        <end position="42"/>
    </location>
</feature>